<evidence type="ECO:0000256" key="5">
    <source>
        <dbReference type="PIRSR" id="PIRSR001365-1"/>
    </source>
</evidence>
<evidence type="ECO:0000313" key="8">
    <source>
        <dbReference type="Proteomes" id="UP000823906"/>
    </source>
</evidence>
<dbReference type="PANTHER" id="PTHR12128:SF66">
    <property type="entry name" value="4-HYDROXY-2-OXOGLUTARATE ALDOLASE, MITOCHONDRIAL"/>
    <property type="match status" value="1"/>
</dbReference>
<dbReference type="Pfam" id="PF00701">
    <property type="entry name" value="DHDPS"/>
    <property type="match status" value="1"/>
</dbReference>
<dbReference type="CDD" id="cd00408">
    <property type="entry name" value="DHDPS-like"/>
    <property type="match status" value="1"/>
</dbReference>
<dbReference type="PROSITE" id="PS00665">
    <property type="entry name" value="DHDPS_1"/>
    <property type="match status" value="1"/>
</dbReference>
<evidence type="ECO:0000256" key="4">
    <source>
        <dbReference type="PIRNR" id="PIRNR001365"/>
    </source>
</evidence>
<feature type="binding site" evidence="6">
    <location>
        <position position="217"/>
    </location>
    <ligand>
        <name>pyruvate</name>
        <dbReference type="ChEBI" id="CHEBI:15361"/>
    </ligand>
</feature>
<dbReference type="GO" id="GO:0044281">
    <property type="term" value="P:small molecule metabolic process"/>
    <property type="evidence" value="ECO:0007669"/>
    <property type="project" value="UniProtKB-ARBA"/>
</dbReference>
<dbReference type="Proteomes" id="UP000823906">
    <property type="component" value="Unassembled WGS sequence"/>
</dbReference>
<dbReference type="InterPro" id="IPR020624">
    <property type="entry name" value="Schiff_base-form_aldolases_CS"/>
</dbReference>
<sequence length="305" mass="33316">MYKPYGIIPPLITPFDAQGHVDFAAMARMAVFLVDGGVHGLFPFGTTGEFYALDDDEYVKGLETVRDAVADKTTRSGRPIQLLAGCSHITTREVIRLIKLVEQVGGYDAVSVLTPMFISQTQEELYTHYRTIAESTTMPVLMYNNPPKTNVNIAPATAARLAHDCGNIIGIKDSSGDMTNCGEYLRLTADVRDHFQVIMGRDTMIYAGLHYGCSGAVASCANVAPRVVADIYDKYMDGDWKGALEAQFRLAPLRIACSMGTFPEVIKEGLTLQGIPVGKCLDPIQELTAAEKEKLRGVLVDMKLI</sequence>
<dbReference type="PRINTS" id="PR00146">
    <property type="entry name" value="DHPICSNTHASE"/>
</dbReference>
<evidence type="ECO:0000256" key="1">
    <source>
        <dbReference type="ARBA" id="ARBA00007592"/>
    </source>
</evidence>
<gene>
    <name evidence="7" type="ORF">H9703_08830</name>
</gene>
<dbReference type="InterPro" id="IPR020625">
    <property type="entry name" value="Schiff_base-form_aldolases_AS"/>
</dbReference>
<dbReference type="SMART" id="SM01130">
    <property type="entry name" value="DHDPS"/>
    <property type="match status" value="1"/>
</dbReference>
<reference evidence="7" key="1">
    <citation type="journal article" date="2021" name="PeerJ">
        <title>Extensive microbial diversity within the chicken gut microbiome revealed by metagenomics and culture.</title>
        <authorList>
            <person name="Gilroy R."/>
            <person name="Ravi A."/>
            <person name="Getino M."/>
            <person name="Pursley I."/>
            <person name="Horton D.L."/>
            <person name="Alikhan N.F."/>
            <person name="Baker D."/>
            <person name="Gharbi K."/>
            <person name="Hall N."/>
            <person name="Watson M."/>
            <person name="Adriaenssens E.M."/>
            <person name="Foster-Nyarko E."/>
            <person name="Jarju S."/>
            <person name="Secka A."/>
            <person name="Antonio M."/>
            <person name="Oren A."/>
            <person name="Chaudhuri R.R."/>
            <person name="La Ragione R."/>
            <person name="Hildebrand F."/>
            <person name="Pallen M.J."/>
        </authorList>
    </citation>
    <scope>NUCLEOTIDE SEQUENCE</scope>
    <source>
        <strain evidence="7">ChiSjej5B23-2810</strain>
    </source>
</reference>
<keyword evidence="2 4" id="KW-0456">Lyase</keyword>
<keyword evidence="3" id="KW-0704">Schiff base</keyword>
<organism evidence="7 8">
    <name type="scientific">Candidatus Faecalibacterium faecigallinarum</name>
    <dbReference type="NCBI Taxonomy" id="2838577"/>
    <lineage>
        <taxon>Bacteria</taxon>
        <taxon>Bacillati</taxon>
        <taxon>Bacillota</taxon>
        <taxon>Clostridia</taxon>
        <taxon>Eubacteriales</taxon>
        <taxon>Oscillospiraceae</taxon>
        <taxon>Faecalibacterium</taxon>
    </lineage>
</organism>
<evidence type="ECO:0000313" key="7">
    <source>
        <dbReference type="EMBL" id="HJC46220.1"/>
    </source>
</evidence>
<comment type="caution">
    <text evidence="7">The sequence shown here is derived from an EMBL/GenBank/DDBJ whole genome shotgun (WGS) entry which is preliminary data.</text>
</comment>
<name>A0A9D2PB62_9FIRM</name>
<proteinExistence type="inferred from homology"/>
<dbReference type="AlphaFoldDB" id="A0A9D2PB62"/>
<protein>
    <submittedName>
        <fullName evidence="7">Dihydrodipicolinate synthase family protein</fullName>
    </submittedName>
</protein>
<dbReference type="GO" id="GO:0008840">
    <property type="term" value="F:4-hydroxy-tetrahydrodipicolinate synthase activity"/>
    <property type="evidence" value="ECO:0007669"/>
    <property type="project" value="TreeGrafter"/>
</dbReference>
<dbReference type="SUPFAM" id="SSF51569">
    <property type="entry name" value="Aldolase"/>
    <property type="match status" value="1"/>
</dbReference>
<accession>A0A9D2PB62</accession>
<dbReference type="Gene3D" id="3.20.20.70">
    <property type="entry name" value="Aldolase class I"/>
    <property type="match status" value="1"/>
</dbReference>
<feature type="active site" description="Schiff-base intermediate with substrate" evidence="5">
    <location>
        <position position="172"/>
    </location>
</feature>
<feature type="binding site" evidence="6">
    <location>
        <position position="47"/>
    </location>
    <ligand>
        <name>pyruvate</name>
        <dbReference type="ChEBI" id="CHEBI:15361"/>
    </ligand>
</feature>
<dbReference type="EMBL" id="DWWN01000059">
    <property type="protein sequence ID" value="HJC46220.1"/>
    <property type="molecule type" value="Genomic_DNA"/>
</dbReference>
<evidence type="ECO:0000256" key="6">
    <source>
        <dbReference type="PIRSR" id="PIRSR001365-2"/>
    </source>
</evidence>
<evidence type="ECO:0000256" key="3">
    <source>
        <dbReference type="ARBA" id="ARBA00023270"/>
    </source>
</evidence>
<feature type="active site" description="Proton donor/acceptor" evidence="5">
    <location>
        <position position="143"/>
    </location>
</feature>
<dbReference type="PROSITE" id="PS00666">
    <property type="entry name" value="DHDPS_2"/>
    <property type="match status" value="1"/>
</dbReference>
<reference evidence="7" key="2">
    <citation type="submission" date="2021-04" db="EMBL/GenBank/DDBJ databases">
        <authorList>
            <person name="Gilroy R."/>
        </authorList>
    </citation>
    <scope>NUCLEOTIDE SEQUENCE</scope>
    <source>
        <strain evidence="7">ChiSjej5B23-2810</strain>
    </source>
</reference>
<dbReference type="InterPro" id="IPR002220">
    <property type="entry name" value="DapA-like"/>
</dbReference>
<dbReference type="PANTHER" id="PTHR12128">
    <property type="entry name" value="DIHYDRODIPICOLINATE SYNTHASE"/>
    <property type="match status" value="1"/>
</dbReference>
<evidence type="ECO:0000256" key="2">
    <source>
        <dbReference type="ARBA" id="ARBA00023239"/>
    </source>
</evidence>
<comment type="similarity">
    <text evidence="1 4">Belongs to the DapA family.</text>
</comment>
<dbReference type="PIRSF" id="PIRSF001365">
    <property type="entry name" value="DHDPS"/>
    <property type="match status" value="1"/>
</dbReference>
<dbReference type="InterPro" id="IPR013785">
    <property type="entry name" value="Aldolase_TIM"/>
</dbReference>